<evidence type="ECO:0000256" key="3">
    <source>
        <dbReference type="SAM" id="SignalP"/>
    </source>
</evidence>
<dbReference type="GO" id="GO:0008270">
    <property type="term" value="F:zinc ion binding"/>
    <property type="evidence" value="ECO:0007669"/>
    <property type="project" value="InterPro"/>
</dbReference>
<feature type="domain" description="Peptidase M14" evidence="4">
    <location>
        <begin position="170"/>
        <end position="416"/>
    </location>
</feature>
<evidence type="ECO:0000313" key="6">
    <source>
        <dbReference type="Proteomes" id="UP000306918"/>
    </source>
</evidence>
<dbReference type="EMBL" id="STFF01000006">
    <property type="protein sequence ID" value="THU35853.1"/>
    <property type="molecule type" value="Genomic_DNA"/>
</dbReference>
<dbReference type="CDD" id="cd06237">
    <property type="entry name" value="M14_Nna1-like"/>
    <property type="match status" value="1"/>
</dbReference>
<feature type="signal peptide" evidence="3">
    <location>
        <begin position="1"/>
        <end position="19"/>
    </location>
</feature>
<dbReference type="PANTHER" id="PTHR12756:SF11">
    <property type="entry name" value="CYTOSOLIC CARBOXYPEPTIDASE 1"/>
    <property type="match status" value="1"/>
</dbReference>
<feature type="active site" description="Proton donor/acceptor" evidence="2">
    <location>
        <position position="391"/>
    </location>
</feature>
<keyword evidence="3" id="KW-0732">Signal</keyword>
<comment type="similarity">
    <text evidence="2">Belongs to the peptidase M14 family.</text>
</comment>
<keyword evidence="6" id="KW-1185">Reference proteome</keyword>
<feature type="chain" id="PRO_5020834484" description="Peptidase M14 domain-containing protein" evidence="3">
    <location>
        <begin position="20"/>
        <end position="420"/>
    </location>
</feature>
<evidence type="ECO:0000256" key="2">
    <source>
        <dbReference type="PROSITE-ProRule" id="PRU01379"/>
    </source>
</evidence>
<organism evidence="5 6">
    <name type="scientific">Niastella caeni</name>
    <dbReference type="NCBI Taxonomy" id="2569763"/>
    <lineage>
        <taxon>Bacteria</taxon>
        <taxon>Pseudomonadati</taxon>
        <taxon>Bacteroidota</taxon>
        <taxon>Chitinophagia</taxon>
        <taxon>Chitinophagales</taxon>
        <taxon>Chitinophagaceae</taxon>
        <taxon>Niastella</taxon>
    </lineage>
</organism>
<evidence type="ECO:0000313" key="5">
    <source>
        <dbReference type="EMBL" id="THU35853.1"/>
    </source>
</evidence>
<proteinExistence type="inferred from homology"/>
<protein>
    <recommendedName>
        <fullName evidence="4">Peptidase M14 domain-containing protein</fullName>
    </recommendedName>
</protein>
<reference evidence="5 6" key="1">
    <citation type="submission" date="2019-04" db="EMBL/GenBank/DDBJ databases">
        <title>Niastella caeni sp. nov., isolated from activated sludge.</title>
        <authorList>
            <person name="Sheng M."/>
        </authorList>
    </citation>
    <scope>NUCLEOTIDE SEQUENCE [LARGE SCALE GENOMIC DNA]</scope>
    <source>
        <strain evidence="5 6">HX-2-15</strain>
    </source>
</reference>
<dbReference type="PANTHER" id="PTHR12756">
    <property type="entry name" value="CYTOSOLIC CARBOXYPEPTIDASE"/>
    <property type="match status" value="1"/>
</dbReference>
<dbReference type="Gene3D" id="3.40.630.10">
    <property type="entry name" value="Zn peptidases"/>
    <property type="match status" value="1"/>
</dbReference>
<dbReference type="RefSeq" id="WP_136579094.1">
    <property type="nucleotide sequence ID" value="NZ_STFF01000006.1"/>
</dbReference>
<evidence type="ECO:0000259" key="4">
    <source>
        <dbReference type="PROSITE" id="PS52035"/>
    </source>
</evidence>
<sequence length="420" mass="47990">MNKTILAAGFLILSTNLLAQSKPVFQGQGEVRPVETTSRPVQKQWKGNFPFENGAIVFSNNFSGARLNGIMQNNDSTFTVLITPENVPVNPSPWYSFAIWSKRKRTIYINFTYPPGVSHRYYPKISANALNWKPIDSCDYFEKKRPARSDSATADVSIRLSLKPDTLWVSAQELQTVKHTLNWIKEMARKPFISYAEIGKSKEGRPLYVLNIGRRRSKKMIMIISRQHPPEVTGYLAMRSFVETLCNNSPLAKQFRENYSVYVVPLMNPDGVENGHWRHNAGGIDLNRDWTKFNQPECLAVSKFIKKQEKETSGKFYFGIDFHSTYGDIYYTVDPKLRGNMPGLVPEWLTKLKASFPGYDPKIDPNDKMEPAIISRNYFFVSHGMEALVYEVGDNTEREDLKLKGKTGAIELMKLMLSKK</sequence>
<dbReference type="OrthoDB" id="1119199at2"/>
<dbReference type="Proteomes" id="UP000306918">
    <property type="component" value="Unassembled WGS sequence"/>
</dbReference>
<name>A0A4S8HL12_9BACT</name>
<dbReference type="AlphaFoldDB" id="A0A4S8HL12"/>
<dbReference type="InterPro" id="IPR000834">
    <property type="entry name" value="Peptidase_M14"/>
</dbReference>
<comment type="caution">
    <text evidence="5">The sequence shown here is derived from an EMBL/GenBank/DDBJ whole genome shotgun (WGS) entry which is preliminary data.</text>
</comment>
<accession>A0A4S8HL12</accession>
<gene>
    <name evidence="5" type="ORF">FAM09_20890</name>
</gene>
<dbReference type="InterPro" id="IPR050821">
    <property type="entry name" value="Cytosolic_carboxypeptidase"/>
</dbReference>
<comment type="cofactor">
    <cofactor evidence="1">
        <name>Zn(2+)</name>
        <dbReference type="ChEBI" id="CHEBI:29105"/>
    </cofactor>
</comment>
<dbReference type="Pfam" id="PF00246">
    <property type="entry name" value="Peptidase_M14"/>
    <property type="match status" value="1"/>
</dbReference>
<dbReference type="SUPFAM" id="SSF53187">
    <property type="entry name" value="Zn-dependent exopeptidases"/>
    <property type="match status" value="1"/>
</dbReference>
<dbReference type="PROSITE" id="PS52035">
    <property type="entry name" value="PEPTIDASE_M14"/>
    <property type="match status" value="1"/>
</dbReference>
<dbReference type="GO" id="GO:0004181">
    <property type="term" value="F:metallocarboxypeptidase activity"/>
    <property type="evidence" value="ECO:0007669"/>
    <property type="project" value="InterPro"/>
</dbReference>
<dbReference type="SMART" id="SM00631">
    <property type="entry name" value="Zn_pept"/>
    <property type="match status" value="1"/>
</dbReference>
<evidence type="ECO:0000256" key="1">
    <source>
        <dbReference type="ARBA" id="ARBA00001947"/>
    </source>
</evidence>
<dbReference type="GO" id="GO:0006508">
    <property type="term" value="P:proteolysis"/>
    <property type="evidence" value="ECO:0007669"/>
    <property type="project" value="InterPro"/>
</dbReference>